<evidence type="ECO:0000313" key="2">
    <source>
        <dbReference type="EMBL" id="EEQ32277.1"/>
    </source>
</evidence>
<evidence type="ECO:0000256" key="1">
    <source>
        <dbReference type="SAM" id="MobiDB-lite"/>
    </source>
</evidence>
<keyword evidence="3" id="KW-1185">Reference proteome</keyword>
<feature type="region of interest" description="Disordered" evidence="1">
    <location>
        <begin position="183"/>
        <end position="613"/>
    </location>
</feature>
<organism evidence="2 3">
    <name type="scientific">Arthroderma otae (strain ATCC MYA-4605 / CBS 113480)</name>
    <name type="common">Microsporum canis</name>
    <dbReference type="NCBI Taxonomy" id="554155"/>
    <lineage>
        <taxon>Eukaryota</taxon>
        <taxon>Fungi</taxon>
        <taxon>Dikarya</taxon>
        <taxon>Ascomycota</taxon>
        <taxon>Pezizomycotina</taxon>
        <taxon>Eurotiomycetes</taxon>
        <taxon>Eurotiomycetidae</taxon>
        <taxon>Onygenales</taxon>
        <taxon>Arthrodermataceae</taxon>
        <taxon>Microsporum</taxon>
    </lineage>
</organism>
<protein>
    <submittedName>
        <fullName evidence="2">Glycine-rich cell wall structural protein 1</fullName>
    </submittedName>
</protein>
<feature type="compositionally biased region" description="Gly residues" evidence="1">
    <location>
        <begin position="407"/>
        <end position="422"/>
    </location>
</feature>
<feature type="compositionally biased region" description="Basic and acidic residues" evidence="1">
    <location>
        <begin position="555"/>
        <end position="568"/>
    </location>
</feature>
<accession>C5FQX4</accession>
<feature type="compositionally biased region" description="Gly residues" evidence="1">
    <location>
        <begin position="240"/>
        <end position="257"/>
    </location>
</feature>
<feature type="compositionally biased region" description="Gly residues" evidence="1">
    <location>
        <begin position="332"/>
        <end position="344"/>
    </location>
</feature>
<dbReference type="HOGENOM" id="CLU_537691_0_0_1"/>
<dbReference type="RefSeq" id="XP_002845227.1">
    <property type="nucleotide sequence ID" value="XM_002845181.1"/>
</dbReference>
<dbReference type="OMA" id="GGWGKHH"/>
<evidence type="ECO:0000313" key="3">
    <source>
        <dbReference type="Proteomes" id="UP000002035"/>
    </source>
</evidence>
<proteinExistence type="predicted"/>
<reference evidence="3" key="1">
    <citation type="journal article" date="2012" name="MBio">
        <title>Comparative genome analysis of Trichophyton rubrum and related dermatophytes reveals candidate genes involved in infection.</title>
        <authorList>
            <person name="Martinez D.A."/>
            <person name="Oliver B.G."/>
            <person name="Graeser Y."/>
            <person name="Goldberg J.M."/>
            <person name="Li W."/>
            <person name="Martinez-Rossi N.M."/>
            <person name="Monod M."/>
            <person name="Shelest E."/>
            <person name="Barton R.C."/>
            <person name="Birch E."/>
            <person name="Brakhage A.A."/>
            <person name="Chen Z."/>
            <person name="Gurr S.J."/>
            <person name="Heiman D."/>
            <person name="Heitman J."/>
            <person name="Kosti I."/>
            <person name="Rossi A."/>
            <person name="Saif S."/>
            <person name="Samalova M."/>
            <person name="Saunders C.W."/>
            <person name="Shea T."/>
            <person name="Summerbell R.C."/>
            <person name="Xu J."/>
            <person name="Young S."/>
            <person name="Zeng Q."/>
            <person name="Birren B.W."/>
            <person name="Cuomo C.A."/>
            <person name="White T.C."/>
        </authorList>
    </citation>
    <scope>NUCLEOTIDE SEQUENCE [LARGE SCALE GENOMIC DNA]</scope>
    <source>
        <strain evidence="3">ATCC MYA-4605 / CBS 113480</strain>
    </source>
</reference>
<dbReference type="STRING" id="554155.C5FQX4"/>
<feature type="compositionally biased region" description="Low complexity" evidence="1">
    <location>
        <begin position="151"/>
        <end position="164"/>
    </location>
</feature>
<dbReference type="OrthoDB" id="5388207at2759"/>
<dbReference type="GeneID" id="9230983"/>
<gene>
    <name evidence="2" type="ORF">MCYG_05096</name>
</gene>
<feature type="compositionally biased region" description="Polar residues" evidence="1">
    <location>
        <begin position="134"/>
        <end position="150"/>
    </location>
</feature>
<feature type="compositionally biased region" description="Polar residues" evidence="1">
    <location>
        <begin position="478"/>
        <end position="509"/>
    </location>
</feature>
<feature type="region of interest" description="Disordered" evidence="1">
    <location>
        <begin position="16"/>
        <end position="166"/>
    </location>
</feature>
<feature type="compositionally biased region" description="Polar residues" evidence="1">
    <location>
        <begin position="434"/>
        <end position="464"/>
    </location>
</feature>
<feature type="compositionally biased region" description="Low complexity" evidence="1">
    <location>
        <begin position="372"/>
        <end position="387"/>
    </location>
</feature>
<feature type="compositionally biased region" description="Polar residues" evidence="1">
    <location>
        <begin position="260"/>
        <end position="281"/>
    </location>
</feature>
<feature type="compositionally biased region" description="Polar residues" evidence="1">
    <location>
        <begin position="87"/>
        <end position="108"/>
    </location>
</feature>
<dbReference type="eggNOG" id="ENOG502SCA5">
    <property type="taxonomic scope" value="Eukaryota"/>
</dbReference>
<dbReference type="Proteomes" id="UP000002035">
    <property type="component" value="Unassembled WGS sequence"/>
</dbReference>
<dbReference type="VEuPathDB" id="FungiDB:MCYG_05096"/>
<dbReference type="EMBL" id="DS995705">
    <property type="protein sequence ID" value="EEQ32277.1"/>
    <property type="molecule type" value="Genomic_DNA"/>
</dbReference>
<sequence>MESIKSGLQAAEDALLGHKSGQEPVSGVKGRGTATDPYDGGNATNQPMETQGLAGKHAAGQQPYGSNRVDEGVSGFDDTAGRAAGKHTTSGHTSQEIGRGPGQSTHGTTGRVDEGISGVGGERTGYGDKPLRSEMQQGDEYSSTMGTGQHTSASRMTGSGTTAGTTGGISGAAAGIAGSAGAMGHDQHVGMSGMKQQSGMTEGGGRAPGSTTYGSHMPTDTSGGYGQAKQSHLGSEYGREPGGGAALGSGGVTGTGHGSQYQHPSGTTHGQQGTASSMTSGSGYGDSQEYSSNMKHGQSTGTVPGGSSSGTAGHGPSDVRHGIPSTSHMGSNVGGDTSGSGYGGSPYSSEMKHGAPSAGYGDSKATSGVAQGTSTTGHTGSHIPSGTSGQGYGDSKATSGMTQGTTGHTGSGMQGGTSGLGHSGSQHPSEKHGATSTGYGDSKATSGVTQGTTGHTGSHIPSGTGSSGYGDSKYPSEMKQTGPTTSHTTSGNMGKSTDTGYGGSQPSSTMRHDAPTSTTSSRTTGGVPAGTGETPVKSTGFAAEGGNFDATKPGAGKEADRLMDEHPSKAGHGNIGTTTNEPYIGTQEAHSSHKGGSIAQKAKEALHIGKHKT</sequence>
<name>C5FQX4_ARTOC</name>
<dbReference type="AlphaFoldDB" id="C5FQX4"/>
<feature type="compositionally biased region" description="Polar residues" evidence="1">
    <location>
        <begin position="209"/>
        <end position="233"/>
    </location>
</feature>